<dbReference type="EMBL" id="JAFFGZ010000004">
    <property type="protein sequence ID" value="KAK4645315.1"/>
    <property type="molecule type" value="Genomic_DNA"/>
</dbReference>
<keyword evidence="2" id="KW-1185">Reference proteome</keyword>
<evidence type="ECO:0000313" key="2">
    <source>
        <dbReference type="Proteomes" id="UP001322138"/>
    </source>
</evidence>
<dbReference type="GeneID" id="87895257"/>
<proteinExistence type="predicted"/>
<dbReference type="Proteomes" id="UP001322138">
    <property type="component" value="Unassembled WGS sequence"/>
</dbReference>
<reference evidence="1 2" key="1">
    <citation type="journal article" date="2023" name="bioRxiv">
        <title>High-quality genome assemblies of four members of thePodospora anserinaspecies complex.</title>
        <authorList>
            <person name="Ament-Velasquez S.L."/>
            <person name="Vogan A.A."/>
            <person name="Wallerman O."/>
            <person name="Hartmann F."/>
            <person name="Gautier V."/>
            <person name="Silar P."/>
            <person name="Giraud T."/>
            <person name="Johannesson H."/>
        </authorList>
    </citation>
    <scope>NUCLEOTIDE SEQUENCE [LARGE SCALE GENOMIC DNA]</scope>
    <source>
        <strain evidence="1 2">CBS 112042</strain>
    </source>
</reference>
<accession>A0ABR0FN07</accession>
<comment type="caution">
    <text evidence="1">The sequence shown here is derived from an EMBL/GenBank/DDBJ whole genome shotgun (WGS) entry which is preliminary data.</text>
</comment>
<evidence type="ECO:0000313" key="1">
    <source>
        <dbReference type="EMBL" id="KAK4645315.1"/>
    </source>
</evidence>
<sequence>MEFVDSCSHLPSHSRYHISVVPGYSLSPIIRIPNGPGEKKNGRKLSHSQLPWPEIQSTSLDVIPELLLG</sequence>
<gene>
    <name evidence="1" type="ORF">QC761_200495</name>
</gene>
<name>A0ABR0FN07_9PEZI</name>
<dbReference type="RefSeq" id="XP_062734291.1">
    <property type="nucleotide sequence ID" value="XM_062875775.1"/>
</dbReference>
<protein>
    <submittedName>
        <fullName evidence="1">Uncharacterized protein</fullName>
    </submittedName>
</protein>
<organism evidence="1 2">
    <name type="scientific">Podospora bellae-mahoneyi</name>
    <dbReference type="NCBI Taxonomy" id="2093777"/>
    <lineage>
        <taxon>Eukaryota</taxon>
        <taxon>Fungi</taxon>
        <taxon>Dikarya</taxon>
        <taxon>Ascomycota</taxon>
        <taxon>Pezizomycotina</taxon>
        <taxon>Sordariomycetes</taxon>
        <taxon>Sordariomycetidae</taxon>
        <taxon>Sordariales</taxon>
        <taxon>Podosporaceae</taxon>
        <taxon>Podospora</taxon>
    </lineage>
</organism>